<feature type="non-terminal residue" evidence="1">
    <location>
        <position position="56"/>
    </location>
</feature>
<dbReference type="GO" id="GO:0016740">
    <property type="term" value="F:transferase activity"/>
    <property type="evidence" value="ECO:0007669"/>
    <property type="project" value="UniProtKB-KW"/>
</dbReference>
<reference evidence="1 2" key="1">
    <citation type="submission" date="2019-11" db="EMBL/GenBank/DDBJ databases">
        <title>Growth characteristics of pneumococcus vary with the chemical composition of the capsule and with environmental conditions.</title>
        <authorList>
            <person name="Tothpal A."/>
            <person name="Desobry K."/>
            <person name="Joshi S."/>
            <person name="Wyllie A.L."/>
            <person name="Weinberger D.M."/>
        </authorList>
    </citation>
    <scope>NUCLEOTIDE SEQUENCE [LARGE SCALE GENOMIC DNA]</scope>
    <source>
        <strain evidence="2">pnumococcus22F</strain>
    </source>
</reference>
<keyword evidence="1" id="KW-0808">Transferase</keyword>
<organism evidence="1 2">
    <name type="scientific">Streptococcus pneumoniae</name>
    <dbReference type="NCBI Taxonomy" id="1313"/>
    <lineage>
        <taxon>Bacteria</taxon>
        <taxon>Bacillati</taxon>
        <taxon>Bacillota</taxon>
        <taxon>Bacilli</taxon>
        <taxon>Lactobacillales</taxon>
        <taxon>Streptococcaceae</taxon>
        <taxon>Streptococcus</taxon>
    </lineage>
</organism>
<dbReference type="Proteomes" id="UP000474228">
    <property type="component" value="Unassembled WGS sequence"/>
</dbReference>
<sequence length="56" mass="6272">MDGITKDFIKTAKLMKQLWPQLTDKEAIDEVKKYTNGKNTAIFTEVEGDTIVGLAL</sequence>
<protein>
    <submittedName>
        <fullName evidence="1">GNAT family N-acetyltransferase</fullName>
    </submittedName>
</protein>
<gene>
    <name evidence="1" type="ORF">GM539_13235</name>
</gene>
<dbReference type="AlphaFoldDB" id="A0A6G2D7P5"/>
<dbReference type="EMBL" id="WNHJ01000540">
    <property type="protein sequence ID" value="MTV64295.1"/>
    <property type="molecule type" value="Genomic_DNA"/>
</dbReference>
<evidence type="ECO:0000313" key="2">
    <source>
        <dbReference type="Proteomes" id="UP000474228"/>
    </source>
</evidence>
<name>A0A6G2D7P5_STREE</name>
<evidence type="ECO:0000313" key="1">
    <source>
        <dbReference type="EMBL" id="MTV64295.1"/>
    </source>
</evidence>
<accession>A0A6G2D7P5</accession>
<proteinExistence type="predicted"/>
<comment type="caution">
    <text evidence="1">The sequence shown here is derived from an EMBL/GenBank/DDBJ whole genome shotgun (WGS) entry which is preliminary data.</text>
</comment>